<keyword evidence="4" id="KW-0520">NAD</keyword>
<dbReference type="AlphaFoldDB" id="A0A0S4TWB9"/>
<evidence type="ECO:0000259" key="5">
    <source>
        <dbReference type="Pfam" id="PF00465"/>
    </source>
</evidence>
<dbReference type="Pfam" id="PF00465">
    <property type="entry name" value="Fe-ADH"/>
    <property type="match status" value="1"/>
</dbReference>
<name>A0A0S4TWB9_RALSL</name>
<dbReference type="CDD" id="cd14861">
    <property type="entry name" value="Fe-ADH-like"/>
    <property type="match status" value="1"/>
</dbReference>
<dbReference type="Gene3D" id="1.20.1090.10">
    <property type="entry name" value="Dehydroquinate synthase-like - alpha domain"/>
    <property type="match status" value="1"/>
</dbReference>
<comment type="similarity">
    <text evidence="2">Belongs to the iron-containing alcohol dehydrogenase family.</text>
</comment>
<dbReference type="EC" id="1.1.1.1" evidence="7"/>
<dbReference type="FunFam" id="3.40.50.1970:FF:000003">
    <property type="entry name" value="Alcohol dehydrogenase, iron-containing"/>
    <property type="match status" value="1"/>
</dbReference>
<proteinExistence type="inferred from homology"/>
<dbReference type="InterPro" id="IPR001670">
    <property type="entry name" value="ADH_Fe/GldA"/>
</dbReference>
<evidence type="ECO:0000256" key="3">
    <source>
        <dbReference type="ARBA" id="ARBA00023002"/>
    </source>
</evidence>
<evidence type="ECO:0000313" key="7">
    <source>
        <dbReference type="EMBL" id="CUV14336.1"/>
    </source>
</evidence>
<protein>
    <submittedName>
        <fullName evidence="7">Putative iron-containing alcohol dehydrogenase</fullName>
        <ecNumber evidence="7">1.1.1.1</ecNumber>
    </submittedName>
</protein>
<dbReference type="EMBL" id="LN899819">
    <property type="protein sequence ID" value="CUV14336.1"/>
    <property type="molecule type" value="Genomic_DNA"/>
</dbReference>
<organism evidence="7">
    <name type="scientific">Ralstonia solanacearum</name>
    <name type="common">Pseudomonas solanacearum</name>
    <dbReference type="NCBI Taxonomy" id="305"/>
    <lineage>
        <taxon>Bacteria</taxon>
        <taxon>Pseudomonadati</taxon>
        <taxon>Pseudomonadota</taxon>
        <taxon>Betaproteobacteria</taxon>
        <taxon>Burkholderiales</taxon>
        <taxon>Burkholderiaceae</taxon>
        <taxon>Ralstonia</taxon>
        <taxon>Ralstonia solanacearum species complex</taxon>
    </lineage>
</organism>
<dbReference type="GO" id="GO:0004022">
    <property type="term" value="F:alcohol dehydrogenase (NAD+) activity"/>
    <property type="evidence" value="ECO:0007669"/>
    <property type="project" value="UniProtKB-EC"/>
</dbReference>
<sequence length="396" mass="41834">MPETANRTHLPIADMAYIYYLTHIHLGYDALAQLPAECARLGIRRPLLVTDMGVVAAGLAQRVLDALGMGGIPVFDDTPSNPTEAMVMAAAACYRQQRCDGLIAVGGGSSIDLAKGAAIAATHPGGLMPYATVEGGSDRITQAVPPLIAVPTTAGSGSEVARGAALIVADGRKLSFHSWHLVPRSAICDPGLTLGLPATLTAGTGMDAITHCIETFLAPAFNPPAEGIALDGLERAWAHIERATHDGDDRDARLHMMSASLQGAMAFQKGVGCAHALSHALGAIAIGGQTQLHHGTLNAVLLPAVLRFNETAASVVAQRRYARLRRAMGLPEDADLAQAVYDMNVRLGLPTGLRQLGLDESTFDRVIGHARADYCHRTNPREATPADYRRMLRESL</sequence>
<reference evidence="7" key="1">
    <citation type="submission" date="2015-10" db="EMBL/GenBank/DDBJ databases">
        <authorList>
            <person name="Gilbert D.G."/>
        </authorList>
    </citation>
    <scope>NUCLEOTIDE SEQUENCE</scope>
    <source>
        <strain evidence="7">Phyl III-seqv23</strain>
    </source>
</reference>
<dbReference type="SUPFAM" id="SSF56796">
    <property type="entry name" value="Dehydroquinate synthase-like"/>
    <property type="match status" value="1"/>
</dbReference>
<dbReference type="InterPro" id="IPR039697">
    <property type="entry name" value="Alcohol_dehydrogenase_Fe"/>
</dbReference>
<dbReference type="Gene3D" id="3.40.50.1970">
    <property type="match status" value="1"/>
</dbReference>
<evidence type="ECO:0000256" key="1">
    <source>
        <dbReference type="ARBA" id="ARBA00001962"/>
    </source>
</evidence>
<dbReference type="GO" id="GO:0046872">
    <property type="term" value="F:metal ion binding"/>
    <property type="evidence" value="ECO:0007669"/>
    <property type="project" value="InterPro"/>
</dbReference>
<evidence type="ECO:0000256" key="2">
    <source>
        <dbReference type="ARBA" id="ARBA00007358"/>
    </source>
</evidence>
<evidence type="ECO:0000256" key="4">
    <source>
        <dbReference type="ARBA" id="ARBA00023027"/>
    </source>
</evidence>
<dbReference type="InterPro" id="IPR018211">
    <property type="entry name" value="ADH_Fe_CS"/>
</dbReference>
<accession>A0A0S4TWB9</accession>
<gene>
    <name evidence="7" type="ORF">RUN39_v1_760036</name>
</gene>
<dbReference type="InterPro" id="IPR056798">
    <property type="entry name" value="ADH_Fe_C"/>
</dbReference>
<evidence type="ECO:0000259" key="6">
    <source>
        <dbReference type="Pfam" id="PF25137"/>
    </source>
</evidence>
<comment type="cofactor">
    <cofactor evidence="1">
        <name>Fe cation</name>
        <dbReference type="ChEBI" id="CHEBI:24875"/>
    </cofactor>
</comment>
<dbReference type="PANTHER" id="PTHR11496:SF102">
    <property type="entry name" value="ALCOHOL DEHYDROGENASE 4"/>
    <property type="match status" value="1"/>
</dbReference>
<dbReference type="PANTHER" id="PTHR11496">
    <property type="entry name" value="ALCOHOL DEHYDROGENASE"/>
    <property type="match status" value="1"/>
</dbReference>
<dbReference type="Pfam" id="PF25137">
    <property type="entry name" value="ADH_Fe_C"/>
    <property type="match status" value="1"/>
</dbReference>
<feature type="domain" description="Alcohol dehydrogenase iron-type/glycerol dehydrogenase GldA" evidence="5">
    <location>
        <begin position="22"/>
        <end position="190"/>
    </location>
</feature>
<dbReference type="PROSITE" id="PS00913">
    <property type="entry name" value="ADH_IRON_1"/>
    <property type="match status" value="1"/>
</dbReference>
<feature type="domain" description="Fe-containing alcohol dehydrogenase-like C-terminal" evidence="6">
    <location>
        <begin position="201"/>
        <end position="394"/>
    </location>
</feature>
<keyword evidence="3 7" id="KW-0560">Oxidoreductase</keyword>